<dbReference type="EMBL" id="VJMH01005300">
    <property type="protein sequence ID" value="KAF0697612.1"/>
    <property type="molecule type" value="Genomic_DNA"/>
</dbReference>
<dbReference type="Proteomes" id="UP000332933">
    <property type="component" value="Unassembled WGS sequence"/>
</dbReference>
<dbReference type="EMBL" id="CAADRA010005321">
    <property type="protein sequence ID" value="VFT88559.1"/>
    <property type="molecule type" value="Genomic_DNA"/>
</dbReference>
<accession>A0A485KTN7</accession>
<reference evidence="2 3" key="1">
    <citation type="submission" date="2019-03" db="EMBL/GenBank/DDBJ databases">
        <authorList>
            <person name="Gaulin E."/>
            <person name="Dumas B."/>
        </authorList>
    </citation>
    <scope>NUCLEOTIDE SEQUENCE [LARGE SCALE GENOMIC DNA]</scope>
    <source>
        <strain evidence="2">CBS 568.67</strain>
    </source>
</reference>
<dbReference type="AlphaFoldDB" id="A0A485KTN7"/>
<proteinExistence type="predicted"/>
<reference evidence="1" key="2">
    <citation type="submission" date="2019-06" db="EMBL/GenBank/DDBJ databases">
        <title>Genomics analysis of Aphanomyces spp. identifies a new class of oomycete effector associated with host adaptation.</title>
        <authorList>
            <person name="Gaulin E."/>
        </authorList>
    </citation>
    <scope>NUCLEOTIDE SEQUENCE</scope>
    <source>
        <strain evidence="1">CBS 578.67</strain>
    </source>
</reference>
<evidence type="ECO:0000313" key="2">
    <source>
        <dbReference type="EMBL" id="VFT88559.1"/>
    </source>
</evidence>
<keyword evidence="3" id="KW-1185">Reference proteome</keyword>
<organism evidence="2 3">
    <name type="scientific">Aphanomyces stellatus</name>
    <dbReference type="NCBI Taxonomy" id="120398"/>
    <lineage>
        <taxon>Eukaryota</taxon>
        <taxon>Sar</taxon>
        <taxon>Stramenopiles</taxon>
        <taxon>Oomycota</taxon>
        <taxon>Saprolegniomycetes</taxon>
        <taxon>Saprolegniales</taxon>
        <taxon>Verrucalvaceae</taxon>
        <taxon>Aphanomyces</taxon>
    </lineage>
</organism>
<evidence type="ECO:0000313" key="3">
    <source>
        <dbReference type="Proteomes" id="UP000332933"/>
    </source>
</evidence>
<protein>
    <submittedName>
        <fullName evidence="2">Aste57867_11702 protein</fullName>
    </submittedName>
</protein>
<evidence type="ECO:0000313" key="1">
    <source>
        <dbReference type="EMBL" id="KAF0697612.1"/>
    </source>
</evidence>
<name>A0A485KTN7_9STRA</name>
<gene>
    <name evidence="2" type="primary">Aste57867_11702</name>
    <name evidence="1" type="ORF">As57867_011659</name>
    <name evidence="2" type="ORF">ASTE57867_11702</name>
</gene>
<sequence length="125" mass="13797">MSSQFGGPRGARDVKLIDGQQSLGGQIRTQKAAQAEATISAVEPISKQSKSIDATYHVQRFRAAEISEFARVAKRFEADERLEVQRLHTRLRLSDAINDCRARRGAGQTHANMRDQEPTCVCGSV</sequence>